<keyword evidence="3" id="KW-1185">Reference proteome</keyword>
<evidence type="ECO:0000313" key="2">
    <source>
        <dbReference type="EMBL" id="TWT90208.1"/>
    </source>
</evidence>
<evidence type="ECO:0000313" key="3">
    <source>
        <dbReference type="Proteomes" id="UP000315440"/>
    </source>
</evidence>
<dbReference type="AlphaFoldDB" id="A0A5C5ZT13"/>
<gene>
    <name evidence="2" type="ORF">Mal64_05920</name>
</gene>
<feature type="chain" id="PRO_5022878131" description="PEP-CTERM protein-sorting domain-containing protein" evidence="1">
    <location>
        <begin position="26"/>
        <end position="339"/>
    </location>
</feature>
<dbReference type="EMBL" id="SJPQ01000001">
    <property type="protein sequence ID" value="TWT90208.1"/>
    <property type="molecule type" value="Genomic_DNA"/>
</dbReference>
<name>A0A5C5ZT13_9BACT</name>
<accession>A0A5C5ZT13</accession>
<dbReference type="NCBIfam" id="TIGR02595">
    <property type="entry name" value="PEP_CTERM"/>
    <property type="match status" value="1"/>
</dbReference>
<evidence type="ECO:0008006" key="4">
    <source>
        <dbReference type="Google" id="ProtNLM"/>
    </source>
</evidence>
<dbReference type="RefSeq" id="WP_197525390.1">
    <property type="nucleotide sequence ID" value="NZ_SJPQ01000001.1"/>
</dbReference>
<evidence type="ECO:0000256" key="1">
    <source>
        <dbReference type="SAM" id="SignalP"/>
    </source>
</evidence>
<sequence length="339" mass="35043" precursor="true">MNIRSKLIAATLGVGLMAMASSASAAFTYFDADLIGYTLAGSKTSPETPVAPNTTMVNGDPVPYVIGVGSGGTGWDNLWRIRENDGFGNRATGSPVVAGGTKPSADNGSGEQLIGDIIEARGDFGADNSENVPTLKTTVDVDPSDEGQEKAVYAFFWTAGTAGWQMSASLTNSSNLGPPTPSNPLQPVFQAGATGQVAYGETLGESNTTHLFNVFDASTESGTPPVDAVFQNPLYASNDLLLTSSDGSNSGGAAGDRQLWAAFLGNVTLGDELSVFISEGFSLGNLSGGNNRTWYDGIGYGDPIQGLSELPELVIPEPSAIALLSVVGITCLGRRRNRS</sequence>
<feature type="signal peptide" evidence="1">
    <location>
        <begin position="1"/>
        <end position="25"/>
    </location>
</feature>
<protein>
    <recommendedName>
        <fullName evidence="4">PEP-CTERM protein-sorting domain-containing protein</fullName>
    </recommendedName>
</protein>
<keyword evidence="1" id="KW-0732">Signal</keyword>
<comment type="caution">
    <text evidence="2">The sequence shown here is derived from an EMBL/GenBank/DDBJ whole genome shotgun (WGS) entry which is preliminary data.</text>
</comment>
<organism evidence="2 3">
    <name type="scientific">Pseudobythopirellula maris</name>
    <dbReference type="NCBI Taxonomy" id="2527991"/>
    <lineage>
        <taxon>Bacteria</taxon>
        <taxon>Pseudomonadati</taxon>
        <taxon>Planctomycetota</taxon>
        <taxon>Planctomycetia</taxon>
        <taxon>Pirellulales</taxon>
        <taxon>Lacipirellulaceae</taxon>
        <taxon>Pseudobythopirellula</taxon>
    </lineage>
</organism>
<reference evidence="2 3" key="1">
    <citation type="submission" date="2019-02" db="EMBL/GenBank/DDBJ databases">
        <title>Deep-cultivation of Planctomycetes and their phenomic and genomic characterization uncovers novel biology.</title>
        <authorList>
            <person name="Wiegand S."/>
            <person name="Jogler M."/>
            <person name="Boedeker C."/>
            <person name="Pinto D."/>
            <person name="Vollmers J."/>
            <person name="Rivas-Marin E."/>
            <person name="Kohn T."/>
            <person name="Peeters S.H."/>
            <person name="Heuer A."/>
            <person name="Rast P."/>
            <person name="Oberbeckmann S."/>
            <person name="Bunk B."/>
            <person name="Jeske O."/>
            <person name="Meyerdierks A."/>
            <person name="Storesund J.E."/>
            <person name="Kallscheuer N."/>
            <person name="Luecker S."/>
            <person name="Lage O.M."/>
            <person name="Pohl T."/>
            <person name="Merkel B.J."/>
            <person name="Hornburger P."/>
            <person name="Mueller R.-W."/>
            <person name="Bruemmer F."/>
            <person name="Labrenz M."/>
            <person name="Spormann A.M."/>
            <person name="Op Den Camp H."/>
            <person name="Overmann J."/>
            <person name="Amann R."/>
            <person name="Jetten M.S.M."/>
            <person name="Mascher T."/>
            <person name="Medema M.H."/>
            <person name="Devos D.P."/>
            <person name="Kaster A.-K."/>
            <person name="Ovreas L."/>
            <person name="Rohde M."/>
            <person name="Galperin M.Y."/>
            <person name="Jogler C."/>
        </authorList>
    </citation>
    <scope>NUCLEOTIDE SEQUENCE [LARGE SCALE GENOMIC DNA]</scope>
    <source>
        <strain evidence="2 3">Mal64</strain>
    </source>
</reference>
<dbReference type="InterPro" id="IPR013424">
    <property type="entry name" value="Ice-binding_C"/>
</dbReference>
<proteinExistence type="predicted"/>
<dbReference type="Proteomes" id="UP000315440">
    <property type="component" value="Unassembled WGS sequence"/>
</dbReference>